<evidence type="ECO:0000256" key="2">
    <source>
        <dbReference type="ARBA" id="ARBA00007639"/>
    </source>
</evidence>
<reference evidence="6 7" key="1">
    <citation type="submission" date="2016-10" db="EMBL/GenBank/DDBJ databases">
        <authorList>
            <person name="de Groot N.N."/>
        </authorList>
    </citation>
    <scope>NUCLEOTIDE SEQUENCE [LARGE SCALE GENOMIC DNA]</scope>
    <source>
        <strain evidence="6 7">DSM 19073</strain>
    </source>
</reference>
<feature type="signal peptide" evidence="4">
    <location>
        <begin position="1"/>
        <end position="19"/>
    </location>
</feature>
<feature type="chain" id="PRO_5011744810" evidence="4">
    <location>
        <begin position="20"/>
        <end position="345"/>
    </location>
</feature>
<dbReference type="PANTHER" id="PTHR30036:SF1">
    <property type="entry name" value="D-XYLOSE-BINDING PERIPLASMIC PROTEIN"/>
    <property type="match status" value="1"/>
</dbReference>
<dbReference type="EMBL" id="FORA01000003">
    <property type="protein sequence ID" value="SFJ41221.1"/>
    <property type="molecule type" value="Genomic_DNA"/>
</dbReference>
<dbReference type="Proteomes" id="UP000199110">
    <property type="component" value="Unassembled WGS sequence"/>
</dbReference>
<dbReference type="PANTHER" id="PTHR30036">
    <property type="entry name" value="D-XYLOSE-BINDING PERIPLASMIC PROTEIN"/>
    <property type="match status" value="1"/>
</dbReference>
<dbReference type="STRING" id="390807.SAMN04488095_2784"/>
<evidence type="ECO:0000256" key="1">
    <source>
        <dbReference type="ARBA" id="ARBA00004418"/>
    </source>
</evidence>
<dbReference type="Gene3D" id="3.40.50.2300">
    <property type="match status" value="2"/>
</dbReference>
<evidence type="ECO:0000259" key="5">
    <source>
        <dbReference type="Pfam" id="PF13407"/>
    </source>
</evidence>
<sequence length="345" mass="35403">MNKLWTVAAAASMSLTGYAALADAHAPVVGVSWSNFQEERWKTDEAAIKAALEAAGATYISADAQASAAKQLTDVEALIAQGADALIILAMDKDAIGPAIDAAAAEGIPVVGYDRLIEDERAFYITFDNKGVGRIIAETVVAAQPDGNFAIIKGDKGDPNALFLLEGMMEVIGDDVAAGTITIACEAFTDGWKPDNAQRNMEQCLTSTNNEIDAVLAENDGMAGGVIAALAAQGMEGLPVGGQDGDHAALNRVARGTQTVSVWKDARQLGAGAAQVAVALAGGTALGDIEGAQSWSGGENGVEMSAIFLEPTPVRADNLEVVIDAGHIAKDKVCEGAMDSVAACQ</sequence>
<keyword evidence="7" id="KW-1185">Reference proteome</keyword>
<gene>
    <name evidence="6" type="ORF">SAMN04488095_2784</name>
</gene>
<evidence type="ECO:0000313" key="6">
    <source>
        <dbReference type="EMBL" id="SFJ41221.1"/>
    </source>
</evidence>
<dbReference type="AlphaFoldDB" id="A0A1I3R729"/>
<proteinExistence type="inferred from homology"/>
<protein>
    <submittedName>
        <fullName evidence="6">Monosaccharide ABC transporter substrate-binding protein, CUT2 family (TC 3.A.1.2.-)</fullName>
    </submittedName>
</protein>
<dbReference type="InterPro" id="IPR050555">
    <property type="entry name" value="Bact_Solute-Bind_Prot2"/>
</dbReference>
<dbReference type="RefSeq" id="WP_092781848.1">
    <property type="nucleotide sequence ID" value="NZ_FORA01000003.1"/>
</dbReference>
<evidence type="ECO:0000313" key="7">
    <source>
        <dbReference type="Proteomes" id="UP000199110"/>
    </source>
</evidence>
<name>A0A1I3R729_9RHOB</name>
<dbReference type="GO" id="GO:0030246">
    <property type="term" value="F:carbohydrate binding"/>
    <property type="evidence" value="ECO:0007669"/>
    <property type="project" value="TreeGrafter"/>
</dbReference>
<accession>A0A1I3R729</accession>
<keyword evidence="3 4" id="KW-0732">Signal</keyword>
<dbReference type="GO" id="GO:0030288">
    <property type="term" value="C:outer membrane-bounded periplasmic space"/>
    <property type="evidence" value="ECO:0007669"/>
    <property type="project" value="TreeGrafter"/>
</dbReference>
<evidence type="ECO:0000256" key="4">
    <source>
        <dbReference type="SAM" id="SignalP"/>
    </source>
</evidence>
<evidence type="ECO:0000256" key="3">
    <source>
        <dbReference type="ARBA" id="ARBA00022729"/>
    </source>
</evidence>
<comment type="subcellular location">
    <subcellularLocation>
        <location evidence="1">Periplasm</location>
    </subcellularLocation>
</comment>
<dbReference type="SUPFAM" id="SSF53822">
    <property type="entry name" value="Periplasmic binding protein-like I"/>
    <property type="match status" value="1"/>
</dbReference>
<comment type="similarity">
    <text evidence="2">Belongs to the bacterial solute-binding protein 2 family.</text>
</comment>
<dbReference type="InterPro" id="IPR025997">
    <property type="entry name" value="SBP_2_dom"/>
</dbReference>
<dbReference type="Pfam" id="PF13407">
    <property type="entry name" value="Peripla_BP_4"/>
    <property type="match status" value="1"/>
</dbReference>
<organism evidence="6 7">
    <name type="scientific">Jannaschia pohangensis</name>
    <dbReference type="NCBI Taxonomy" id="390807"/>
    <lineage>
        <taxon>Bacteria</taxon>
        <taxon>Pseudomonadati</taxon>
        <taxon>Pseudomonadota</taxon>
        <taxon>Alphaproteobacteria</taxon>
        <taxon>Rhodobacterales</taxon>
        <taxon>Roseobacteraceae</taxon>
        <taxon>Jannaschia</taxon>
    </lineage>
</organism>
<feature type="domain" description="Periplasmic binding protein" evidence="5">
    <location>
        <begin position="29"/>
        <end position="284"/>
    </location>
</feature>
<dbReference type="OrthoDB" id="9773673at2"/>
<dbReference type="InterPro" id="IPR028082">
    <property type="entry name" value="Peripla_BP_I"/>
</dbReference>